<keyword evidence="4" id="KW-0479">Metal-binding</keyword>
<dbReference type="NCBIfam" id="TIGR00726">
    <property type="entry name" value="peptidoglycan editing factor PgeF"/>
    <property type="match status" value="1"/>
</dbReference>
<dbReference type="Gene3D" id="3.60.140.10">
    <property type="entry name" value="CNF1/YfiH-like putative cysteine hydrolases"/>
    <property type="match status" value="1"/>
</dbReference>
<evidence type="ECO:0000256" key="1">
    <source>
        <dbReference type="ARBA" id="ARBA00000553"/>
    </source>
</evidence>
<keyword evidence="6" id="KW-0862">Zinc</keyword>
<dbReference type="OrthoDB" id="4279at2"/>
<evidence type="ECO:0000256" key="3">
    <source>
        <dbReference type="ARBA" id="ARBA00022679"/>
    </source>
</evidence>
<reference evidence="11 12" key="1">
    <citation type="submission" date="2017-08" db="EMBL/GenBank/DDBJ databases">
        <title>Reclassification of Bisgaard taxon 37 and 44.</title>
        <authorList>
            <person name="Christensen H."/>
        </authorList>
    </citation>
    <scope>NUCLEOTIDE SEQUENCE [LARGE SCALE GENOMIC DNA]</scope>
    <source>
        <strain evidence="11 12">B96_4</strain>
    </source>
</reference>
<sequence length="279" mass="31586">MSKIETISPPWPLKRVKAFTTTRFGGVSNNDFFSLNLASHVGDDLQAVQENRALLKEQLDLPHQPLWVTQVSGANVLEIPVNAMFEQEYLALKHKDSKDLDEHERDISKFFEVDALYTSQANQVCAILTADCVPLLLASDSQDEVAAVHAGWRGLVAGVVENAVQTFKADQEIDRSNLYAWIGPAIGPESFIVGAEVVMEFCQKDRDFATCFTPYPQEKHKWLGNLPKVTAIILRKLGLKEKNIFFSDIDTVQDQRFFSHRKEKLTGRFATLIWFEEKK</sequence>
<dbReference type="GO" id="GO:0005507">
    <property type="term" value="F:copper ion binding"/>
    <property type="evidence" value="ECO:0007669"/>
    <property type="project" value="TreeGrafter"/>
</dbReference>
<comment type="catalytic activity">
    <reaction evidence="9">
        <text>S-methyl-5'-thioadenosine + phosphate = 5-(methylsulfanyl)-alpha-D-ribose 1-phosphate + adenine</text>
        <dbReference type="Rhea" id="RHEA:11852"/>
        <dbReference type="ChEBI" id="CHEBI:16708"/>
        <dbReference type="ChEBI" id="CHEBI:17509"/>
        <dbReference type="ChEBI" id="CHEBI:43474"/>
        <dbReference type="ChEBI" id="CHEBI:58533"/>
        <dbReference type="EC" id="2.4.2.28"/>
    </reaction>
    <physiologicalReaction direction="left-to-right" evidence="9">
        <dbReference type="Rhea" id="RHEA:11853"/>
    </physiologicalReaction>
</comment>
<protein>
    <recommendedName>
        <fullName evidence="10">Purine nucleoside phosphorylase</fullName>
    </recommendedName>
</protein>
<dbReference type="PANTHER" id="PTHR30616">
    <property type="entry name" value="UNCHARACTERIZED PROTEIN YFIH"/>
    <property type="match status" value="1"/>
</dbReference>
<dbReference type="CDD" id="cd16833">
    <property type="entry name" value="YfiH"/>
    <property type="match status" value="1"/>
</dbReference>
<evidence type="ECO:0000256" key="5">
    <source>
        <dbReference type="ARBA" id="ARBA00022801"/>
    </source>
</evidence>
<dbReference type="AlphaFoldDB" id="A0A3A1Y711"/>
<name>A0A3A1Y711_9GAMM</name>
<organism evidence="11 12">
    <name type="scientific">Psittacicella melopsittaci</name>
    <dbReference type="NCBI Taxonomy" id="2028576"/>
    <lineage>
        <taxon>Bacteria</taxon>
        <taxon>Pseudomonadati</taxon>
        <taxon>Pseudomonadota</taxon>
        <taxon>Gammaproteobacteria</taxon>
        <taxon>Pasteurellales</taxon>
        <taxon>Psittacicellaceae</taxon>
        <taxon>Psittacicella</taxon>
    </lineage>
</organism>
<comment type="catalytic activity">
    <reaction evidence="8">
        <text>adenosine + phosphate = alpha-D-ribose 1-phosphate + adenine</text>
        <dbReference type="Rhea" id="RHEA:27642"/>
        <dbReference type="ChEBI" id="CHEBI:16335"/>
        <dbReference type="ChEBI" id="CHEBI:16708"/>
        <dbReference type="ChEBI" id="CHEBI:43474"/>
        <dbReference type="ChEBI" id="CHEBI:57720"/>
        <dbReference type="EC" id="2.4.2.1"/>
    </reaction>
    <physiologicalReaction direction="left-to-right" evidence="8">
        <dbReference type="Rhea" id="RHEA:27643"/>
    </physiologicalReaction>
</comment>
<dbReference type="InterPro" id="IPR003730">
    <property type="entry name" value="Cu_polyphenol_OxRdtase"/>
</dbReference>
<comment type="similarity">
    <text evidence="2 10">Belongs to the purine nucleoside phosphorylase YfiH/LACC1 family.</text>
</comment>
<dbReference type="Pfam" id="PF02578">
    <property type="entry name" value="Cu-oxidase_4"/>
    <property type="match status" value="1"/>
</dbReference>
<gene>
    <name evidence="11" type="ORF">CJP74_03235</name>
</gene>
<proteinExistence type="inferred from homology"/>
<evidence type="ECO:0000256" key="2">
    <source>
        <dbReference type="ARBA" id="ARBA00007353"/>
    </source>
</evidence>
<dbReference type="RefSeq" id="WP_119496833.1">
    <property type="nucleotide sequence ID" value="NZ_NRJH01000023.1"/>
</dbReference>
<evidence type="ECO:0000313" key="12">
    <source>
        <dbReference type="Proteomes" id="UP000266258"/>
    </source>
</evidence>
<keyword evidence="12" id="KW-1185">Reference proteome</keyword>
<evidence type="ECO:0000256" key="4">
    <source>
        <dbReference type="ARBA" id="ARBA00022723"/>
    </source>
</evidence>
<evidence type="ECO:0000256" key="10">
    <source>
        <dbReference type="RuleBase" id="RU361274"/>
    </source>
</evidence>
<dbReference type="Proteomes" id="UP000266258">
    <property type="component" value="Unassembled WGS sequence"/>
</dbReference>
<dbReference type="GO" id="GO:0017061">
    <property type="term" value="F:S-methyl-5-thioadenosine phosphorylase activity"/>
    <property type="evidence" value="ECO:0007669"/>
    <property type="project" value="UniProtKB-EC"/>
</dbReference>
<evidence type="ECO:0000256" key="9">
    <source>
        <dbReference type="ARBA" id="ARBA00049893"/>
    </source>
</evidence>
<comment type="caution">
    <text evidence="11">The sequence shown here is derived from an EMBL/GenBank/DDBJ whole genome shotgun (WGS) entry which is preliminary data.</text>
</comment>
<dbReference type="EMBL" id="NRJH01000023">
    <property type="protein sequence ID" value="RIY33008.1"/>
    <property type="molecule type" value="Genomic_DNA"/>
</dbReference>
<keyword evidence="5" id="KW-0378">Hydrolase</keyword>
<keyword evidence="3" id="KW-0808">Transferase</keyword>
<comment type="catalytic activity">
    <reaction evidence="7">
        <text>adenosine + H2O + H(+) = inosine + NH4(+)</text>
        <dbReference type="Rhea" id="RHEA:24408"/>
        <dbReference type="ChEBI" id="CHEBI:15377"/>
        <dbReference type="ChEBI" id="CHEBI:15378"/>
        <dbReference type="ChEBI" id="CHEBI:16335"/>
        <dbReference type="ChEBI" id="CHEBI:17596"/>
        <dbReference type="ChEBI" id="CHEBI:28938"/>
        <dbReference type="EC" id="3.5.4.4"/>
    </reaction>
    <physiologicalReaction direction="left-to-right" evidence="7">
        <dbReference type="Rhea" id="RHEA:24409"/>
    </physiologicalReaction>
</comment>
<dbReference type="GO" id="GO:0016787">
    <property type="term" value="F:hydrolase activity"/>
    <property type="evidence" value="ECO:0007669"/>
    <property type="project" value="UniProtKB-KW"/>
</dbReference>
<evidence type="ECO:0000313" key="11">
    <source>
        <dbReference type="EMBL" id="RIY33008.1"/>
    </source>
</evidence>
<dbReference type="InterPro" id="IPR038371">
    <property type="entry name" value="Cu_polyphenol_OxRdtase_sf"/>
</dbReference>
<accession>A0A3A1Y711</accession>
<evidence type="ECO:0000256" key="7">
    <source>
        <dbReference type="ARBA" id="ARBA00047989"/>
    </source>
</evidence>
<dbReference type="SUPFAM" id="SSF64438">
    <property type="entry name" value="CNF1/YfiH-like putative cysteine hydrolases"/>
    <property type="match status" value="1"/>
</dbReference>
<evidence type="ECO:0000256" key="8">
    <source>
        <dbReference type="ARBA" id="ARBA00048968"/>
    </source>
</evidence>
<evidence type="ECO:0000256" key="6">
    <source>
        <dbReference type="ARBA" id="ARBA00022833"/>
    </source>
</evidence>
<dbReference type="PANTHER" id="PTHR30616:SF2">
    <property type="entry name" value="PURINE NUCLEOSIDE PHOSPHORYLASE LACC1"/>
    <property type="match status" value="1"/>
</dbReference>
<dbReference type="InterPro" id="IPR011324">
    <property type="entry name" value="Cytotoxic_necrot_fac-like_cat"/>
</dbReference>
<comment type="catalytic activity">
    <reaction evidence="1">
        <text>inosine + phosphate = alpha-D-ribose 1-phosphate + hypoxanthine</text>
        <dbReference type="Rhea" id="RHEA:27646"/>
        <dbReference type="ChEBI" id="CHEBI:17368"/>
        <dbReference type="ChEBI" id="CHEBI:17596"/>
        <dbReference type="ChEBI" id="CHEBI:43474"/>
        <dbReference type="ChEBI" id="CHEBI:57720"/>
        <dbReference type="EC" id="2.4.2.1"/>
    </reaction>
    <physiologicalReaction direction="left-to-right" evidence="1">
        <dbReference type="Rhea" id="RHEA:27647"/>
    </physiologicalReaction>
</comment>